<dbReference type="EC" id="3.1.26.4" evidence="11"/>
<dbReference type="Gene3D" id="1.10.10.460">
    <property type="entry name" value="Ribonuclease hii. Domain 2"/>
    <property type="match status" value="1"/>
</dbReference>
<sequence length="251" mass="27051">MYIYVHVHAYTTDFVDAASRMSPRIGSDEAGKGPVLGPMVCAAVSASPSALPDGIDDSKRLSASTRERLQEALESHTAIEIGTAVIPVAQIDNPRTDMNTITVNGHAAAIADIDGIAEFGGTVVADASDVSESRFRTRLEAGLSDECEAIEVSNRDQWRIEARHGADTDDPLVAAASVIAKVRRDEQMTTLAETYDTYGPIGSGYPSDQTTRSFLRRYIRANGEIPACARRSWATVDDILESVEQSSLFDL</sequence>
<evidence type="ECO:0000256" key="8">
    <source>
        <dbReference type="ARBA" id="ARBA00022759"/>
    </source>
</evidence>
<dbReference type="InterPro" id="IPR012337">
    <property type="entry name" value="RNaseH-like_sf"/>
</dbReference>
<evidence type="ECO:0000256" key="6">
    <source>
        <dbReference type="ARBA" id="ARBA00022722"/>
    </source>
</evidence>
<dbReference type="GO" id="GO:0043137">
    <property type="term" value="P:DNA replication, removal of RNA primer"/>
    <property type="evidence" value="ECO:0007669"/>
    <property type="project" value="TreeGrafter"/>
</dbReference>
<dbReference type="GO" id="GO:0006298">
    <property type="term" value="P:mismatch repair"/>
    <property type="evidence" value="ECO:0007669"/>
    <property type="project" value="TreeGrafter"/>
</dbReference>
<evidence type="ECO:0000256" key="2">
    <source>
        <dbReference type="ARBA" id="ARBA00001946"/>
    </source>
</evidence>
<dbReference type="AlphaFoldDB" id="U1N9U0"/>
<evidence type="ECO:0000256" key="10">
    <source>
        <dbReference type="PROSITE-ProRule" id="PRU01319"/>
    </source>
</evidence>
<organism evidence="13 14">
    <name type="scientific">Haloquadratum walsbyi J07HQW1</name>
    <dbReference type="NCBI Taxonomy" id="1238424"/>
    <lineage>
        <taxon>Archaea</taxon>
        <taxon>Methanobacteriati</taxon>
        <taxon>Methanobacteriota</taxon>
        <taxon>Stenosarchaea group</taxon>
        <taxon>Halobacteria</taxon>
        <taxon>Halobacteriales</taxon>
        <taxon>Haloferacaceae</taxon>
        <taxon>Haloquadratum</taxon>
    </lineage>
</organism>
<dbReference type="Pfam" id="PF01351">
    <property type="entry name" value="RNase_HII"/>
    <property type="match status" value="1"/>
</dbReference>
<reference evidence="13 14" key="1">
    <citation type="journal article" date="2013" name="PLoS ONE">
        <title>Assembly-driven community genomics of a hypersaline microbial ecosystem.</title>
        <authorList>
            <person name="Podell S."/>
            <person name="Ugalde J.A."/>
            <person name="Narasingarao P."/>
            <person name="Banfield J.F."/>
            <person name="Heidelberg K.B."/>
            <person name="Allen E.E."/>
        </authorList>
    </citation>
    <scope>NUCLEOTIDE SEQUENCE [LARGE SCALE GENOMIC DNA]</scope>
    <source>
        <strain evidence="14">J07HQW1</strain>
    </source>
</reference>
<evidence type="ECO:0000313" key="14">
    <source>
        <dbReference type="Proteomes" id="UP000030649"/>
    </source>
</evidence>
<dbReference type="InterPro" id="IPR004649">
    <property type="entry name" value="RNase_H2_suA"/>
</dbReference>
<dbReference type="GO" id="GO:0004523">
    <property type="term" value="F:RNA-DNA hybrid ribonuclease activity"/>
    <property type="evidence" value="ECO:0007669"/>
    <property type="project" value="UniProtKB-UniRule"/>
</dbReference>
<protein>
    <recommendedName>
        <fullName evidence="11">Ribonuclease</fullName>
        <ecNumber evidence="11">3.1.26.4</ecNumber>
    </recommendedName>
</protein>
<name>U1N9U0_9EURY</name>
<dbReference type="PANTHER" id="PTHR10954">
    <property type="entry name" value="RIBONUCLEASE H2 SUBUNIT A"/>
    <property type="match status" value="1"/>
</dbReference>
<comment type="function">
    <text evidence="3 11">Endonuclease that specifically degrades the RNA of RNA-DNA hybrids.</text>
</comment>
<feature type="binding site" evidence="10">
    <location>
        <position position="28"/>
    </location>
    <ligand>
        <name>a divalent metal cation</name>
        <dbReference type="ChEBI" id="CHEBI:60240"/>
    </ligand>
</feature>
<comment type="cofactor">
    <cofactor evidence="10">
        <name>Mn(2+)</name>
        <dbReference type="ChEBI" id="CHEBI:29035"/>
    </cofactor>
    <cofactor evidence="10">
        <name>Mg(2+)</name>
        <dbReference type="ChEBI" id="CHEBI:18420"/>
    </cofactor>
    <text evidence="10">Manganese or magnesium. Binds 1 divalent metal ion per monomer in the absence of substrate. May bind a second metal ion after substrate binding.</text>
</comment>
<dbReference type="EMBL" id="KE356560">
    <property type="protein sequence ID" value="ERG93333.1"/>
    <property type="molecule type" value="Genomic_DNA"/>
</dbReference>
<keyword evidence="6 10" id="KW-0540">Nuclease</keyword>
<dbReference type="SUPFAM" id="SSF53098">
    <property type="entry name" value="Ribonuclease H-like"/>
    <property type="match status" value="1"/>
</dbReference>
<dbReference type="InterPro" id="IPR023160">
    <property type="entry name" value="RNase_HII_hlx-loop-hlx_cap_dom"/>
</dbReference>
<evidence type="ECO:0000259" key="12">
    <source>
        <dbReference type="PROSITE" id="PS51975"/>
    </source>
</evidence>
<dbReference type="PANTHER" id="PTHR10954:SF23">
    <property type="entry name" value="RIBONUCLEASE"/>
    <property type="match status" value="1"/>
</dbReference>
<evidence type="ECO:0000256" key="9">
    <source>
        <dbReference type="ARBA" id="ARBA00022801"/>
    </source>
</evidence>
<keyword evidence="7 10" id="KW-0479">Metal-binding</keyword>
<keyword evidence="8 10" id="KW-0255">Endonuclease</keyword>
<comment type="similarity">
    <text evidence="11">Belongs to the RNase HII family.</text>
</comment>
<dbReference type="NCBIfam" id="TIGR00729">
    <property type="entry name" value="ribonuclease HII"/>
    <property type="match status" value="1"/>
</dbReference>
<dbReference type="Gene3D" id="3.30.420.10">
    <property type="entry name" value="Ribonuclease H-like superfamily/Ribonuclease H"/>
    <property type="match status" value="1"/>
</dbReference>
<dbReference type="GO" id="GO:0046872">
    <property type="term" value="F:metal ion binding"/>
    <property type="evidence" value="ECO:0007669"/>
    <property type="project" value="UniProtKB-KW"/>
</dbReference>
<dbReference type="CDD" id="cd07180">
    <property type="entry name" value="RNase_HII_archaea_like"/>
    <property type="match status" value="1"/>
</dbReference>
<comment type="catalytic activity">
    <reaction evidence="1 10 11">
        <text>Endonucleolytic cleavage to 5'-phosphomonoester.</text>
        <dbReference type="EC" id="3.1.26.4"/>
    </reaction>
</comment>
<feature type="binding site" evidence="10">
    <location>
        <position position="126"/>
    </location>
    <ligand>
        <name>a divalent metal cation</name>
        <dbReference type="ChEBI" id="CHEBI:60240"/>
    </ligand>
</feature>
<dbReference type="HOGENOM" id="CLU_036532_0_4_2"/>
<dbReference type="PROSITE" id="PS51975">
    <property type="entry name" value="RNASE_H_2"/>
    <property type="match status" value="1"/>
</dbReference>
<evidence type="ECO:0000256" key="4">
    <source>
        <dbReference type="ARBA" id="ARBA00004496"/>
    </source>
</evidence>
<dbReference type="GO" id="GO:0032299">
    <property type="term" value="C:ribonuclease H2 complex"/>
    <property type="evidence" value="ECO:0007669"/>
    <property type="project" value="TreeGrafter"/>
</dbReference>
<evidence type="ECO:0000256" key="7">
    <source>
        <dbReference type="ARBA" id="ARBA00022723"/>
    </source>
</evidence>
<evidence type="ECO:0000256" key="1">
    <source>
        <dbReference type="ARBA" id="ARBA00000077"/>
    </source>
</evidence>
<dbReference type="GO" id="GO:0005737">
    <property type="term" value="C:cytoplasm"/>
    <property type="evidence" value="ECO:0007669"/>
    <property type="project" value="UniProtKB-SubCell"/>
</dbReference>
<feature type="binding site" evidence="10">
    <location>
        <position position="29"/>
    </location>
    <ligand>
        <name>a divalent metal cation</name>
        <dbReference type="ChEBI" id="CHEBI:60240"/>
    </ligand>
</feature>
<dbReference type="GO" id="GO:0003723">
    <property type="term" value="F:RNA binding"/>
    <property type="evidence" value="ECO:0007669"/>
    <property type="project" value="UniProtKB-UniRule"/>
</dbReference>
<comment type="cofactor">
    <cofactor evidence="2">
        <name>Mg(2+)</name>
        <dbReference type="ChEBI" id="CHEBI:18420"/>
    </cofactor>
</comment>
<evidence type="ECO:0000256" key="5">
    <source>
        <dbReference type="ARBA" id="ARBA00022490"/>
    </source>
</evidence>
<evidence type="ECO:0000256" key="11">
    <source>
        <dbReference type="RuleBase" id="RU003515"/>
    </source>
</evidence>
<keyword evidence="5" id="KW-0963">Cytoplasm</keyword>
<evidence type="ECO:0000313" key="13">
    <source>
        <dbReference type="EMBL" id="ERG93333.1"/>
    </source>
</evidence>
<keyword evidence="9 10" id="KW-0378">Hydrolase</keyword>
<proteinExistence type="inferred from homology"/>
<accession>U1N9U0</accession>
<dbReference type="InterPro" id="IPR024567">
    <property type="entry name" value="RNase_HII/HIII_dom"/>
</dbReference>
<gene>
    <name evidence="13" type="ORF">J07HQW1_03394</name>
</gene>
<comment type="subcellular location">
    <subcellularLocation>
        <location evidence="4">Cytoplasm</location>
    </subcellularLocation>
</comment>
<dbReference type="InterPro" id="IPR001352">
    <property type="entry name" value="RNase_HII/HIII"/>
</dbReference>
<dbReference type="Proteomes" id="UP000030649">
    <property type="component" value="Unassembled WGS sequence"/>
</dbReference>
<dbReference type="InterPro" id="IPR036397">
    <property type="entry name" value="RNaseH_sf"/>
</dbReference>
<dbReference type="STRING" id="1238424.J07HQW1_03394"/>
<evidence type="ECO:0000256" key="3">
    <source>
        <dbReference type="ARBA" id="ARBA00004065"/>
    </source>
</evidence>
<feature type="domain" description="RNase H type-2" evidence="12">
    <location>
        <begin position="22"/>
        <end position="245"/>
    </location>
</feature>